<accession>A0A401TQF8</accession>
<protein>
    <submittedName>
        <fullName evidence="2">Uncharacterized protein</fullName>
    </submittedName>
</protein>
<sequence length="124" mass="13959">MSLPPPPSQLFASRSAIVRLFSQEDQRLWETASEELMSDEEDSPLEPGVWVARSPRFRSVRLTDLCRRLDANSKHGLRPNRVPGPPSDRLPSSELSQFPPSPPGQLPGDVQTHPYVEVKVEKFD</sequence>
<name>A0A401TQF8_CHIPU</name>
<feature type="region of interest" description="Disordered" evidence="1">
    <location>
        <begin position="71"/>
        <end position="113"/>
    </location>
</feature>
<reference evidence="2 3" key="1">
    <citation type="journal article" date="2018" name="Nat. Ecol. Evol.">
        <title>Shark genomes provide insights into elasmobranch evolution and the origin of vertebrates.</title>
        <authorList>
            <person name="Hara Y"/>
            <person name="Yamaguchi K"/>
            <person name="Onimaru K"/>
            <person name="Kadota M"/>
            <person name="Koyanagi M"/>
            <person name="Keeley SD"/>
            <person name="Tatsumi K"/>
            <person name="Tanaka K"/>
            <person name="Motone F"/>
            <person name="Kageyama Y"/>
            <person name="Nozu R"/>
            <person name="Adachi N"/>
            <person name="Nishimura O"/>
            <person name="Nakagawa R"/>
            <person name="Tanegashima C"/>
            <person name="Kiyatake I"/>
            <person name="Matsumoto R"/>
            <person name="Murakumo K"/>
            <person name="Nishida K"/>
            <person name="Terakita A"/>
            <person name="Kuratani S"/>
            <person name="Sato K"/>
            <person name="Hyodo S Kuraku.S."/>
        </authorList>
    </citation>
    <scope>NUCLEOTIDE SEQUENCE [LARGE SCALE GENOMIC DNA]</scope>
</reference>
<evidence type="ECO:0000256" key="1">
    <source>
        <dbReference type="SAM" id="MobiDB-lite"/>
    </source>
</evidence>
<evidence type="ECO:0000313" key="3">
    <source>
        <dbReference type="Proteomes" id="UP000287033"/>
    </source>
</evidence>
<dbReference type="PANTHER" id="PTHR14375">
    <property type="entry name" value="SIMILAR TO RIKEN CDNA 4931414P19"/>
    <property type="match status" value="1"/>
</dbReference>
<organism evidence="2 3">
    <name type="scientific">Chiloscyllium punctatum</name>
    <name type="common">Brownbanded bambooshark</name>
    <name type="synonym">Hemiscyllium punctatum</name>
    <dbReference type="NCBI Taxonomy" id="137246"/>
    <lineage>
        <taxon>Eukaryota</taxon>
        <taxon>Metazoa</taxon>
        <taxon>Chordata</taxon>
        <taxon>Craniata</taxon>
        <taxon>Vertebrata</taxon>
        <taxon>Chondrichthyes</taxon>
        <taxon>Elasmobranchii</taxon>
        <taxon>Galeomorphii</taxon>
        <taxon>Galeoidea</taxon>
        <taxon>Orectolobiformes</taxon>
        <taxon>Hemiscylliidae</taxon>
        <taxon>Chiloscyllium</taxon>
    </lineage>
</organism>
<gene>
    <name evidence="2" type="ORF">chiPu_0029102</name>
</gene>
<dbReference type="Pfam" id="PF15394">
    <property type="entry name" value="DUF4616"/>
    <property type="match status" value="1"/>
</dbReference>
<dbReference type="AlphaFoldDB" id="A0A401TQF8"/>
<dbReference type="PANTHER" id="PTHR14375:SF2">
    <property type="entry name" value="SIMILAR TO RIKEN CDNA 4931414P19"/>
    <property type="match status" value="1"/>
</dbReference>
<dbReference type="InterPro" id="IPR028101">
    <property type="entry name" value="DUF4616"/>
</dbReference>
<evidence type="ECO:0000313" key="2">
    <source>
        <dbReference type="EMBL" id="GCC44865.1"/>
    </source>
</evidence>
<dbReference type="OrthoDB" id="9426338at2759"/>
<dbReference type="EMBL" id="BEZZ01148171">
    <property type="protein sequence ID" value="GCC44865.1"/>
    <property type="molecule type" value="Genomic_DNA"/>
</dbReference>
<dbReference type="Proteomes" id="UP000287033">
    <property type="component" value="Unassembled WGS sequence"/>
</dbReference>
<comment type="caution">
    <text evidence="2">The sequence shown here is derived from an EMBL/GenBank/DDBJ whole genome shotgun (WGS) entry which is preliminary data.</text>
</comment>
<dbReference type="STRING" id="137246.A0A401TQF8"/>
<proteinExistence type="predicted"/>
<keyword evidence="3" id="KW-1185">Reference proteome</keyword>